<gene>
    <name evidence="1" type="ORF">STRIP9103_03962</name>
</gene>
<name>L1KUV1_9ACTN</name>
<evidence type="ECO:0008006" key="3">
    <source>
        <dbReference type="Google" id="ProtNLM"/>
    </source>
</evidence>
<accession>L1KUV1</accession>
<dbReference type="RefSeq" id="WP_009321497.1">
    <property type="nucleotide sequence ID" value="NZ_AEJC01000384.1"/>
</dbReference>
<comment type="caution">
    <text evidence="1">The sequence shown here is derived from an EMBL/GenBank/DDBJ whole genome shotgun (WGS) entry which is preliminary data.</text>
</comment>
<dbReference type="Proteomes" id="UP000010411">
    <property type="component" value="Unassembled WGS sequence"/>
</dbReference>
<dbReference type="AlphaFoldDB" id="L1KUV1"/>
<evidence type="ECO:0000313" key="1">
    <source>
        <dbReference type="EMBL" id="EKX64284.1"/>
    </source>
</evidence>
<sequence>MMNAITELAEGTAPGDGHSYWMPLPRLSLSHTLKQARGGRTSDDATLLMVEWRG</sequence>
<dbReference type="EMBL" id="AEJC01000384">
    <property type="protein sequence ID" value="EKX64284.1"/>
    <property type="molecule type" value="Genomic_DNA"/>
</dbReference>
<protein>
    <recommendedName>
        <fullName evidence="3">PPM-type phosphatase domain-containing protein</fullName>
    </recommendedName>
</protein>
<keyword evidence="2" id="KW-1185">Reference proteome</keyword>
<dbReference type="OrthoDB" id="9807498at2"/>
<organism evidence="1 2">
    <name type="scientific">Streptomyces ipomoeae 91-03</name>
    <dbReference type="NCBI Taxonomy" id="698759"/>
    <lineage>
        <taxon>Bacteria</taxon>
        <taxon>Bacillati</taxon>
        <taxon>Actinomycetota</taxon>
        <taxon>Actinomycetes</taxon>
        <taxon>Kitasatosporales</taxon>
        <taxon>Streptomycetaceae</taxon>
        <taxon>Streptomyces</taxon>
    </lineage>
</organism>
<evidence type="ECO:0000313" key="2">
    <source>
        <dbReference type="Proteomes" id="UP000010411"/>
    </source>
</evidence>
<proteinExistence type="predicted"/>
<reference evidence="1 2" key="1">
    <citation type="submission" date="2012-11" db="EMBL/GenBank/DDBJ databases">
        <authorList>
            <person name="Huguet-Tapia J.C."/>
            <person name="Durkin A.S."/>
            <person name="Pettis G.S."/>
            <person name="Badger J.H."/>
        </authorList>
    </citation>
    <scope>NUCLEOTIDE SEQUENCE [LARGE SCALE GENOMIC DNA]</scope>
    <source>
        <strain evidence="1 2">91-03</strain>
    </source>
</reference>
<dbReference type="PATRIC" id="fig|698759.3.peg.5055"/>